<proteinExistence type="predicted"/>
<protein>
    <submittedName>
        <fullName evidence="1">Uncharacterized protein</fullName>
    </submittedName>
</protein>
<dbReference type="Proteomes" id="UP001066276">
    <property type="component" value="Chromosome 7"/>
</dbReference>
<gene>
    <name evidence="1" type="ORF">NDU88_010960</name>
</gene>
<name>A0AAV7PWR9_PLEWA</name>
<keyword evidence="2" id="KW-1185">Reference proteome</keyword>
<organism evidence="1 2">
    <name type="scientific">Pleurodeles waltl</name>
    <name type="common">Iberian ribbed newt</name>
    <dbReference type="NCBI Taxonomy" id="8319"/>
    <lineage>
        <taxon>Eukaryota</taxon>
        <taxon>Metazoa</taxon>
        <taxon>Chordata</taxon>
        <taxon>Craniata</taxon>
        <taxon>Vertebrata</taxon>
        <taxon>Euteleostomi</taxon>
        <taxon>Amphibia</taxon>
        <taxon>Batrachia</taxon>
        <taxon>Caudata</taxon>
        <taxon>Salamandroidea</taxon>
        <taxon>Salamandridae</taxon>
        <taxon>Pleurodelinae</taxon>
        <taxon>Pleurodeles</taxon>
    </lineage>
</organism>
<dbReference type="EMBL" id="JANPWB010000011">
    <property type="protein sequence ID" value="KAJ1132653.1"/>
    <property type="molecule type" value="Genomic_DNA"/>
</dbReference>
<sequence length="211" mass="22988">MHISFTGNLAVGGASCRAVSSARYGLYTGPQIPSPFQLLHPVPDNDLITPRLLVLRCWWRVQEWGLLIDGVPGRLSSSASSAHTKWRFRSQAETGELTCAEPELGSDCTIGSAVALLLVVSAGRFLPPPPFPIIKVIVLTMRAWTAPRSPPDLVGGASLVAYTWQGRAKAWETHHAIWTISSAPRLQSEEGWGVLPKSLCFWVAGWGPRRP</sequence>
<reference evidence="1" key="1">
    <citation type="journal article" date="2022" name="bioRxiv">
        <title>Sequencing and chromosome-scale assembly of the giantPleurodeles waltlgenome.</title>
        <authorList>
            <person name="Brown T."/>
            <person name="Elewa A."/>
            <person name="Iarovenko S."/>
            <person name="Subramanian E."/>
            <person name="Araus A.J."/>
            <person name="Petzold A."/>
            <person name="Susuki M."/>
            <person name="Suzuki K.-i.T."/>
            <person name="Hayashi T."/>
            <person name="Toyoda A."/>
            <person name="Oliveira C."/>
            <person name="Osipova E."/>
            <person name="Leigh N.D."/>
            <person name="Simon A."/>
            <person name="Yun M.H."/>
        </authorList>
    </citation>
    <scope>NUCLEOTIDE SEQUENCE</scope>
    <source>
        <strain evidence="1">20211129_DDA</strain>
        <tissue evidence="1">Liver</tissue>
    </source>
</reference>
<comment type="caution">
    <text evidence="1">The sequence shown here is derived from an EMBL/GenBank/DDBJ whole genome shotgun (WGS) entry which is preliminary data.</text>
</comment>
<evidence type="ECO:0000313" key="1">
    <source>
        <dbReference type="EMBL" id="KAJ1132653.1"/>
    </source>
</evidence>
<dbReference type="AlphaFoldDB" id="A0AAV7PWR9"/>
<evidence type="ECO:0000313" key="2">
    <source>
        <dbReference type="Proteomes" id="UP001066276"/>
    </source>
</evidence>
<accession>A0AAV7PWR9</accession>